<dbReference type="SUPFAM" id="SSF48498">
    <property type="entry name" value="Tetracyclin repressor-like, C-terminal domain"/>
    <property type="match status" value="1"/>
</dbReference>
<dbReference type="AlphaFoldDB" id="A0A6M4AR57"/>
<keyword evidence="2 4" id="KW-0238">DNA-binding</keyword>
<feature type="DNA-binding region" description="H-T-H motif" evidence="4">
    <location>
        <begin position="38"/>
        <end position="57"/>
    </location>
</feature>
<dbReference type="InterPro" id="IPR009057">
    <property type="entry name" value="Homeodomain-like_sf"/>
</dbReference>
<proteinExistence type="predicted"/>
<accession>A0A6M4AR57</accession>
<dbReference type="Pfam" id="PF14246">
    <property type="entry name" value="TetR_C_7"/>
    <property type="match status" value="1"/>
</dbReference>
<dbReference type="PANTHER" id="PTHR30055">
    <property type="entry name" value="HTH-TYPE TRANSCRIPTIONAL REGULATOR RUTR"/>
    <property type="match status" value="1"/>
</dbReference>
<name>A0A6M4AR57_9SPHN</name>
<dbReference type="PRINTS" id="PR00455">
    <property type="entry name" value="HTHTETR"/>
</dbReference>
<dbReference type="InterPro" id="IPR001647">
    <property type="entry name" value="HTH_TetR"/>
</dbReference>
<dbReference type="Pfam" id="PF00440">
    <property type="entry name" value="TetR_N"/>
    <property type="match status" value="1"/>
</dbReference>
<keyword evidence="3" id="KW-0804">Transcription</keyword>
<dbReference type="KEGG" id="slan:GV829_02990"/>
<organism evidence="6 7">
    <name type="scientific">Sphingomonas lacunae</name>
    <dbReference type="NCBI Taxonomy" id="2698828"/>
    <lineage>
        <taxon>Bacteria</taxon>
        <taxon>Pseudomonadati</taxon>
        <taxon>Pseudomonadota</taxon>
        <taxon>Alphaproteobacteria</taxon>
        <taxon>Sphingomonadales</taxon>
        <taxon>Sphingomonadaceae</taxon>
        <taxon>Sphingomonas</taxon>
    </lineage>
</organism>
<dbReference type="EMBL" id="CP053015">
    <property type="protein sequence ID" value="QJQ31538.1"/>
    <property type="molecule type" value="Genomic_DNA"/>
</dbReference>
<feature type="domain" description="HTH tetR-type" evidence="5">
    <location>
        <begin position="15"/>
        <end position="75"/>
    </location>
</feature>
<dbReference type="PROSITE" id="PS50977">
    <property type="entry name" value="HTH_TETR_2"/>
    <property type="match status" value="1"/>
</dbReference>
<evidence type="ECO:0000313" key="6">
    <source>
        <dbReference type="EMBL" id="QJQ31538.1"/>
    </source>
</evidence>
<dbReference type="FunFam" id="1.10.10.60:FF:000141">
    <property type="entry name" value="TetR family transcriptional regulator"/>
    <property type="match status" value="1"/>
</dbReference>
<dbReference type="GO" id="GO:0003700">
    <property type="term" value="F:DNA-binding transcription factor activity"/>
    <property type="evidence" value="ECO:0007669"/>
    <property type="project" value="TreeGrafter"/>
</dbReference>
<keyword evidence="7" id="KW-1185">Reference proteome</keyword>
<dbReference type="Proteomes" id="UP000503018">
    <property type="component" value="Chromosome"/>
</dbReference>
<evidence type="ECO:0000256" key="4">
    <source>
        <dbReference type="PROSITE-ProRule" id="PRU00335"/>
    </source>
</evidence>
<reference evidence="6 7" key="1">
    <citation type="submission" date="2020-01" db="EMBL/GenBank/DDBJ databases">
        <title>Sphingomonas sp. strain CSW-10.</title>
        <authorList>
            <person name="Chen W.-M."/>
        </authorList>
    </citation>
    <scope>NUCLEOTIDE SEQUENCE [LARGE SCALE GENOMIC DNA]</scope>
    <source>
        <strain evidence="6 7">CSW-10</strain>
    </source>
</reference>
<dbReference type="PANTHER" id="PTHR30055:SF119">
    <property type="entry name" value="NALC"/>
    <property type="match status" value="1"/>
</dbReference>
<dbReference type="Gene3D" id="1.10.10.60">
    <property type="entry name" value="Homeodomain-like"/>
    <property type="match status" value="1"/>
</dbReference>
<evidence type="ECO:0000256" key="1">
    <source>
        <dbReference type="ARBA" id="ARBA00023015"/>
    </source>
</evidence>
<evidence type="ECO:0000313" key="7">
    <source>
        <dbReference type="Proteomes" id="UP000503018"/>
    </source>
</evidence>
<dbReference type="Gene3D" id="1.10.357.10">
    <property type="entry name" value="Tetracycline Repressor, domain 2"/>
    <property type="match status" value="1"/>
</dbReference>
<dbReference type="RefSeq" id="WP_169943758.1">
    <property type="nucleotide sequence ID" value="NZ_CP053015.1"/>
</dbReference>
<protein>
    <submittedName>
        <fullName evidence="6">TetR family transcriptional regulator</fullName>
    </submittedName>
</protein>
<evidence type="ECO:0000256" key="3">
    <source>
        <dbReference type="ARBA" id="ARBA00023163"/>
    </source>
</evidence>
<dbReference type="SUPFAM" id="SSF46689">
    <property type="entry name" value="Homeodomain-like"/>
    <property type="match status" value="1"/>
</dbReference>
<evidence type="ECO:0000259" key="5">
    <source>
        <dbReference type="PROSITE" id="PS50977"/>
    </source>
</evidence>
<dbReference type="InterPro" id="IPR039536">
    <property type="entry name" value="TetR_C_Proteobacteria"/>
</dbReference>
<keyword evidence="1" id="KW-0805">Transcription regulation</keyword>
<dbReference type="InterPro" id="IPR036271">
    <property type="entry name" value="Tet_transcr_reg_TetR-rel_C_sf"/>
</dbReference>
<dbReference type="GO" id="GO:0000976">
    <property type="term" value="F:transcription cis-regulatory region binding"/>
    <property type="evidence" value="ECO:0007669"/>
    <property type="project" value="TreeGrafter"/>
</dbReference>
<gene>
    <name evidence="6" type="ORF">GV829_02990</name>
</gene>
<sequence length="210" mass="23187">MNSATARASSSRQSDERRQRIVTVATQMFIDHGFARTSMSQVAAMVGGSKTTLWSYFPDKNALFMAVADDLIERYFGPVERYLALASDLRSDLLHVARSLLGAAMSPEISGLMRIATAEARHFEALADMFDTRGLGYGWQVISNYLERARAAGQIVTSCDTQIAARQFVGLCQSNWVQRVMLTGAPPPRPELLEEDARSAVDTFLLAFAR</sequence>
<evidence type="ECO:0000256" key="2">
    <source>
        <dbReference type="ARBA" id="ARBA00023125"/>
    </source>
</evidence>
<dbReference type="InterPro" id="IPR050109">
    <property type="entry name" value="HTH-type_TetR-like_transc_reg"/>
</dbReference>